<sequence length="180" mass="20414">MQQQLQTLIEEAWIEVGAKRERERERVEMGGLEDEVKKAAEDAPEAFRKLAEEASKAEDADGLASVAKSAVQRLAEGATKRIDTAAHDAHTRSDDNKQEVYDKLKSKTSHPCNEIAEDFVRAATFASSDSIFGTARDLFTCVFVPGQREEVLRRHHDKLRTRLEELEKAQAERIKKQEEY</sequence>
<gene>
    <name evidence="3" type="ORF">FCC1311_028342</name>
</gene>
<dbReference type="EMBL" id="BEYU01000022">
    <property type="protein sequence ID" value="GBG26613.1"/>
    <property type="molecule type" value="Genomic_DNA"/>
</dbReference>
<keyword evidence="4" id="KW-1185">Reference proteome</keyword>
<protein>
    <submittedName>
        <fullName evidence="3">Uncharacterized protein</fullName>
    </submittedName>
</protein>
<evidence type="ECO:0000313" key="3">
    <source>
        <dbReference type="EMBL" id="GBG26613.1"/>
    </source>
</evidence>
<evidence type="ECO:0000313" key="4">
    <source>
        <dbReference type="Proteomes" id="UP000241890"/>
    </source>
</evidence>
<organism evidence="3 4">
    <name type="scientific">Hondaea fermentalgiana</name>
    <dbReference type="NCBI Taxonomy" id="2315210"/>
    <lineage>
        <taxon>Eukaryota</taxon>
        <taxon>Sar</taxon>
        <taxon>Stramenopiles</taxon>
        <taxon>Bigyra</taxon>
        <taxon>Labyrinthulomycetes</taxon>
        <taxon>Thraustochytrida</taxon>
        <taxon>Thraustochytriidae</taxon>
        <taxon>Hondaea</taxon>
    </lineage>
</organism>
<dbReference type="InParanoid" id="A0A2R5GDB1"/>
<proteinExistence type="predicted"/>
<name>A0A2R5GDB1_9STRA</name>
<feature type="coiled-coil region" evidence="1">
    <location>
        <begin position="149"/>
        <end position="179"/>
    </location>
</feature>
<keyword evidence="1" id="KW-0175">Coiled coil</keyword>
<dbReference type="AlphaFoldDB" id="A0A2R5GDB1"/>
<accession>A0A2R5GDB1</accession>
<feature type="region of interest" description="Disordered" evidence="2">
    <location>
        <begin position="79"/>
        <end position="105"/>
    </location>
</feature>
<dbReference type="Proteomes" id="UP000241890">
    <property type="component" value="Unassembled WGS sequence"/>
</dbReference>
<comment type="caution">
    <text evidence="3">The sequence shown here is derived from an EMBL/GenBank/DDBJ whole genome shotgun (WGS) entry which is preliminary data.</text>
</comment>
<evidence type="ECO:0000256" key="1">
    <source>
        <dbReference type="SAM" id="Coils"/>
    </source>
</evidence>
<evidence type="ECO:0000256" key="2">
    <source>
        <dbReference type="SAM" id="MobiDB-lite"/>
    </source>
</evidence>
<reference evidence="3 4" key="1">
    <citation type="submission" date="2017-12" db="EMBL/GenBank/DDBJ databases">
        <title>Sequencing, de novo assembly and annotation of complete genome of a new Thraustochytrid species, strain FCC1311.</title>
        <authorList>
            <person name="Sedici K."/>
            <person name="Godart F."/>
            <person name="Aiese Cigliano R."/>
            <person name="Sanseverino W."/>
            <person name="Barakat M."/>
            <person name="Ortet P."/>
            <person name="Marechal E."/>
            <person name="Cagnac O."/>
            <person name="Amato A."/>
        </authorList>
    </citation>
    <scope>NUCLEOTIDE SEQUENCE [LARGE SCALE GENOMIC DNA]</scope>
</reference>